<reference evidence="1" key="1">
    <citation type="submission" date="2016-10" db="EMBL/GenBank/DDBJ databases">
        <authorList>
            <person name="de Groot N.N."/>
        </authorList>
    </citation>
    <scope>NUCLEOTIDE SEQUENCE</scope>
</reference>
<protein>
    <submittedName>
        <fullName evidence="1">Leucine rich repeat variant</fullName>
    </submittedName>
</protein>
<evidence type="ECO:0000313" key="1">
    <source>
        <dbReference type="EMBL" id="SFV69460.1"/>
    </source>
</evidence>
<proteinExistence type="predicted"/>
<organism evidence="1">
    <name type="scientific">hydrothermal vent metagenome</name>
    <dbReference type="NCBI Taxonomy" id="652676"/>
    <lineage>
        <taxon>unclassified sequences</taxon>
        <taxon>metagenomes</taxon>
        <taxon>ecological metagenomes</taxon>
    </lineage>
</organism>
<dbReference type="EMBL" id="FPHL01000058">
    <property type="protein sequence ID" value="SFV69460.1"/>
    <property type="molecule type" value="Genomic_DNA"/>
</dbReference>
<dbReference type="AlphaFoldDB" id="A0A1W1CUB8"/>
<gene>
    <name evidence="1" type="ORF">MNB_SV-10-177</name>
</gene>
<name>A0A1W1CUB8_9ZZZZ</name>
<sequence>MTNEKLTLKSLLENAEGKKLLFLGKEEIFTQKEIDRYLKRYRVTATQNLEEDVVAVVEHHRLNPVEEDISNDAYSQKVPLFKLTEFEQLLSEEIDDDALLMAIKLGNDQERLVRLLGNAHLSDALFVRLLKLYRFDEEEEDNRQDRDVIMYTLRRYIDIRPNEEDLLYSYLTLRRLATEAEDPHLLMALTGFPNFTFLIRGKEKVTLRETIARNPALDDEVIRRLLSLRDAKVNSALAGNACVSVEVLKNLLARNDVQIHKALAANPGIDNEIFGVLLQKGKEVAALLLIHQPIDAIRLAQVEKAGMDEQLFALIGANESLANDVVAKLLEKKNRELFEALSGNKTLSAEILEHIYQKDEEVTFASLARNFSTPMWILRALYEENTDYPEILAALAYNPAVPEKILRELFARENLEINRGLAANASLPMELLDILKVDTRLQNELAQNENLVQSYEQVLNQNKVMPNAKERRKKKI</sequence>
<accession>A0A1W1CUB8</accession>